<dbReference type="InterPro" id="IPR029063">
    <property type="entry name" value="SAM-dependent_MTases_sf"/>
</dbReference>
<keyword evidence="1 4" id="KW-0489">Methyltransferase</keyword>
<dbReference type="PANTHER" id="PTHR13370">
    <property type="entry name" value="RNA METHYLASE-RELATED"/>
    <property type="match status" value="1"/>
</dbReference>
<dbReference type="SUPFAM" id="SSF53335">
    <property type="entry name" value="S-adenosyl-L-methionine-dependent methyltransferases"/>
    <property type="match status" value="1"/>
</dbReference>
<name>A0A833V871_9POAL</name>
<dbReference type="EMBL" id="SWLB01000016">
    <property type="protein sequence ID" value="KAF3328256.1"/>
    <property type="molecule type" value="Genomic_DNA"/>
</dbReference>
<gene>
    <name evidence="4" type="ORF">FCM35_KLT06862</name>
</gene>
<feature type="chain" id="PRO_5032296564" evidence="3">
    <location>
        <begin position="16"/>
        <end position="73"/>
    </location>
</feature>
<dbReference type="PANTHER" id="PTHR13370:SF3">
    <property type="entry name" value="TRNA (GUANINE(10)-N2)-METHYLTRANSFERASE HOMOLOG"/>
    <property type="match status" value="1"/>
</dbReference>
<accession>A0A833V871</accession>
<dbReference type="Proteomes" id="UP000623129">
    <property type="component" value="Unassembled WGS sequence"/>
</dbReference>
<keyword evidence="2 4" id="KW-0808">Transferase</keyword>
<dbReference type="Gene3D" id="3.40.50.150">
    <property type="entry name" value="Vaccinia Virus protein VP39"/>
    <property type="match status" value="1"/>
</dbReference>
<reference evidence="4" key="1">
    <citation type="submission" date="2020-01" db="EMBL/GenBank/DDBJ databases">
        <title>Genome sequence of Kobresia littledalei, the first chromosome-level genome in the family Cyperaceae.</title>
        <authorList>
            <person name="Qu G."/>
        </authorList>
    </citation>
    <scope>NUCLEOTIDE SEQUENCE</scope>
    <source>
        <strain evidence="4">C.B.Clarke</strain>
        <tissue evidence="4">Leaf</tissue>
    </source>
</reference>
<dbReference type="AlphaFoldDB" id="A0A833V871"/>
<keyword evidence="3" id="KW-0732">Signal</keyword>
<sequence length="73" mass="7951">MQCLLVLVCWIPAEKQEVYWSHNHGCRDCISHVANQGLAGPGKLVYDPFVGTGSILVVAAHFGAMTMHASKKQ</sequence>
<organism evidence="4 5">
    <name type="scientific">Carex littledalei</name>
    <dbReference type="NCBI Taxonomy" id="544730"/>
    <lineage>
        <taxon>Eukaryota</taxon>
        <taxon>Viridiplantae</taxon>
        <taxon>Streptophyta</taxon>
        <taxon>Embryophyta</taxon>
        <taxon>Tracheophyta</taxon>
        <taxon>Spermatophyta</taxon>
        <taxon>Magnoliopsida</taxon>
        <taxon>Liliopsida</taxon>
        <taxon>Poales</taxon>
        <taxon>Cyperaceae</taxon>
        <taxon>Cyperoideae</taxon>
        <taxon>Cariceae</taxon>
        <taxon>Carex</taxon>
        <taxon>Carex subgen. Euthyceras</taxon>
    </lineage>
</organism>
<dbReference type="GO" id="GO:0008168">
    <property type="term" value="F:methyltransferase activity"/>
    <property type="evidence" value="ECO:0007669"/>
    <property type="project" value="UniProtKB-KW"/>
</dbReference>
<keyword evidence="5" id="KW-1185">Reference proteome</keyword>
<evidence type="ECO:0000256" key="1">
    <source>
        <dbReference type="ARBA" id="ARBA00022603"/>
    </source>
</evidence>
<feature type="signal peptide" evidence="3">
    <location>
        <begin position="1"/>
        <end position="15"/>
    </location>
</feature>
<evidence type="ECO:0000256" key="3">
    <source>
        <dbReference type="SAM" id="SignalP"/>
    </source>
</evidence>
<comment type="caution">
    <text evidence="4">The sequence shown here is derived from an EMBL/GenBank/DDBJ whole genome shotgun (WGS) entry which is preliminary data.</text>
</comment>
<evidence type="ECO:0000313" key="4">
    <source>
        <dbReference type="EMBL" id="KAF3328256.1"/>
    </source>
</evidence>
<evidence type="ECO:0000313" key="5">
    <source>
        <dbReference type="Proteomes" id="UP000623129"/>
    </source>
</evidence>
<dbReference type="OrthoDB" id="296065at2759"/>
<evidence type="ECO:0000256" key="2">
    <source>
        <dbReference type="ARBA" id="ARBA00022679"/>
    </source>
</evidence>
<dbReference type="GO" id="GO:0032259">
    <property type="term" value="P:methylation"/>
    <property type="evidence" value="ECO:0007669"/>
    <property type="project" value="UniProtKB-KW"/>
</dbReference>
<proteinExistence type="predicted"/>
<dbReference type="GO" id="GO:0005737">
    <property type="term" value="C:cytoplasm"/>
    <property type="evidence" value="ECO:0007669"/>
    <property type="project" value="TreeGrafter"/>
</dbReference>
<protein>
    <submittedName>
        <fullName evidence="4">tRNA (Guanine(10)-N2)-methyltransferase</fullName>
    </submittedName>
</protein>